<name>A0ABX7SK97_9CAUL</name>
<evidence type="ECO:0000256" key="1">
    <source>
        <dbReference type="SAM" id="Phobius"/>
    </source>
</evidence>
<sequence>MTDPQDPLPEASWTFRRWFTYAVTLIALILIGWIVAKLTDGVHLAGVAYGLIGLVALFATYYLIAPSAEHVVKLLRLASLLKRP</sequence>
<evidence type="ECO:0000313" key="2">
    <source>
        <dbReference type="EMBL" id="QTC88119.1"/>
    </source>
</evidence>
<reference evidence="2 3" key="1">
    <citation type="submission" date="2020-09" db="EMBL/GenBank/DDBJ databases">
        <title>Brevundimonas sp. LVF1 isolated from an oligotrophic pond in Goettingen, Germany.</title>
        <authorList>
            <person name="Friedrich I."/>
            <person name="Klassen A."/>
            <person name="Neubauer H."/>
            <person name="Schneider D."/>
            <person name="Hertel R."/>
            <person name="Daniel R."/>
        </authorList>
    </citation>
    <scope>NUCLEOTIDE SEQUENCE [LARGE SCALE GENOMIC DNA]</scope>
    <source>
        <strain evidence="2 3">LVF1</strain>
    </source>
</reference>
<evidence type="ECO:0000313" key="3">
    <source>
        <dbReference type="Proteomes" id="UP000663942"/>
    </source>
</evidence>
<organism evidence="2 3">
    <name type="scientific">Brevundimonas pondensis</name>
    <dbReference type="NCBI Taxonomy" id="2774189"/>
    <lineage>
        <taxon>Bacteria</taxon>
        <taxon>Pseudomonadati</taxon>
        <taxon>Pseudomonadota</taxon>
        <taxon>Alphaproteobacteria</taxon>
        <taxon>Caulobacterales</taxon>
        <taxon>Caulobacteraceae</taxon>
        <taxon>Brevundimonas</taxon>
    </lineage>
</organism>
<keyword evidence="1" id="KW-0812">Transmembrane</keyword>
<protein>
    <submittedName>
        <fullName evidence="2">Uncharacterized protein</fullName>
    </submittedName>
</protein>
<keyword evidence="3" id="KW-1185">Reference proteome</keyword>
<feature type="transmembrane region" description="Helical" evidence="1">
    <location>
        <begin position="42"/>
        <end position="64"/>
    </location>
</feature>
<dbReference type="RefSeq" id="WP_207825094.1">
    <property type="nucleotide sequence ID" value="NZ_CP062006.1"/>
</dbReference>
<keyword evidence="1" id="KW-0472">Membrane</keyword>
<proteinExistence type="predicted"/>
<keyword evidence="1" id="KW-1133">Transmembrane helix</keyword>
<dbReference type="Proteomes" id="UP000663942">
    <property type="component" value="Chromosome"/>
</dbReference>
<dbReference type="EMBL" id="CP062006">
    <property type="protein sequence ID" value="QTC88119.1"/>
    <property type="molecule type" value="Genomic_DNA"/>
</dbReference>
<gene>
    <name evidence="2" type="ORF">IFE19_01540</name>
</gene>
<accession>A0ABX7SK97</accession>
<feature type="transmembrane region" description="Helical" evidence="1">
    <location>
        <begin position="18"/>
        <end position="36"/>
    </location>
</feature>